<evidence type="ECO:0000313" key="2">
    <source>
        <dbReference type="Proteomes" id="UP000218811"/>
    </source>
</evidence>
<name>A0A2H3ISL4_WOLCO</name>
<organism evidence="1 2">
    <name type="scientific">Wolfiporia cocos (strain MD-104)</name>
    <name type="common">Brown rot fungus</name>
    <dbReference type="NCBI Taxonomy" id="742152"/>
    <lineage>
        <taxon>Eukaryota</taxon>
        <taxon>Fungi</taxon>
        <taxon>Dikarya</taxon>
        <taxon>Basidiomycota</taxon>
        <taxon>Agaricomycotina</taxon>
        <taxon>Agaricomycetes</taxon>
        <taxon>Polyporales</taxon>
        <taxon>Phaeolaceae</taxon>
        <taxon>Wolfiporia</taxon>
    </lineage>
</organism>
<protein>
    <submittedName>
        <fullName evidence="1">Uncharacterized protein</fullName>
    </submittedName>
</protein>
<evidence type="ECO:0000313" key="1">
    <source>
        <dbReference type="EMBL" id="PCH32976.1"/>
    </source>
</evidence>
<dbReference type="AlphaFoldDB" id="A0A2H3ISL4"/>
<accession>A0A2H3ISL4</accession>
<gene>
    <name evidence="1" type="ORF">WOLCODRAFT_134833</name>
</gene>
<keyword evidence="2" id="KW-1185">Reference proteome</keyword>
<proteinExistence type="predicted"/>
<dbReference type="EMBL" id="KB467831">
    <property type="protein sequence ID" value="PCH32976.1"/>
    <property type="molecule type" value="Genomic_DNA"/>
</dbReference>
<reference evidence="1 2" key="1">
    <citation type="journal article" date="2012" name="Science">
        <title>The Paleozoic origin of enzymatic lignin decomposition reconstructed from 31 fungal genomes.</title>
        <authorList>
            <person name="Floudas D."/>
            <person name="Binder M."/>
            <person name="Riley R."/>
            <person name="Barry K."/>
            <person name="Blanchette R.A."/>
            <person name="Henrissat B."/>
            <person name="Martinez A.T."/>
            <person name="Otillar R."/>
            <person name="Spatafora J.W."/>
            <person name="Yadav J.S."/>
            <person name="Aerts A."/>
            <person name="Benoit I."/>
            <person name="Boyd A."/>
            <person name="Carlson A."/>
            <person name="Copeland A."/>
            <person name="Coutinho P.M."/>
            <person name="de Vries R.P."/>
            <person name="Ferreira P."/>
            <person name="Findley K."/>
            <person name="Foster B."/>
            <person name="Gaskell J."/>
            <person name="Glotzer D."/>
            <person name="Gorecki P."/>
            <person name="Heitman J."/>
            <person name="Hesse C."/>
            <person name="Hori C."/>
            <person name="Igarashi K."/>
            <person name="Jurgens J.A."/>
            <person name="Kallen N."/>
            <person name="Kersten P."/>
            <person name="Kohler A."/>
            <person name="Kuees U."/>
            <person name="Kumar T.K.A."/>
            <person name="Kuo A."/>
            <person name="LaButti K."/>
            <person name="Larrondo L.F."/>
            <person name="Lindquist E."/>
            <person name="Ling A."/>
            <person name="Lombard V."/>
            <person name="Lucas S."/>
            <person name="Lundell T."/>
            <person name="Martin R."/>
            <person name="McLaughlin D.J."/>
            <person name="Morgenstern I."/>
            <person name="Morin E."/>
            <person name="Murat C."/>
            <person name="Nagy L.G."/>
            <person name="Nolan M."/>
            <person name="Ohm R.A."/>
            <person name="Patyshakuliyeva A."/>
            <person name="Rokas A."/>
            <person name="Ruiz-Duenas F.J."/>
            <person name="Sabat G."/>
            <person name="Salamov A."/>
            <person name="Samejima M."/>
            <person name="Schmutz J."/>
            <person name="Slot J.C."/>
            <person name="St John F."/>
            <person name="Stenlid J."/>
            <person name="Sun H."/>
            <person name="Sun S."/>
            <person name="Syed K."/>
            <person name="Tsang A."/>
            <person name="Wiebenga A."/>
            <person name="Young D."/>
            <person name="Pisabarro A."/>
            <person name="Eastwood D.C."/>
            <person name="Martin F."/>
            <person name="Cullen D."/>
            <person name="Grigoriev I.V."/>
            <person name="Hibbett D.S."/>
        </authorList>
    </citation>
    <scope>NUCLEOTIDE SEQUENCE [LARGE SCALE GENOMIC DNA]</scope>
    <source>
        <strain evidence="1 2">MD-104</strain>
    </source>
</reference>
<sequence length="77" mass="8525">MREFLDWTTLRSVISTALAPMGLYAVQQHHASPSAIHVIAAEQDLLLFVSRLSSGLATTRLTRECTGSYRLTFLEAC</sequence>
<dbReference type="Proteomes" id="UP000218811">
    <property type="component" value="Unassembled WGS sequence"/>
</dbReference>